<keyword evidence="7" id="KW-1185">Reference proteome</keyword>
<accession>A0ABY7VW59</accession>
<protein>
    <submittedName>
        <fullName evidence="6">Tetratricopeptide repeat protein</fullName>
    </submittedName>
</protein>
<evidence type="ECO:0000313" key="7">
    <source>
        <dbReference type="Proteomes" id="UP001214250"/>
    </source>
</evidence>
<dbReference type="RefSeq" id="WP_274152662.1">
    <property type="nucleotide sequence ID" value="NZ_CP117812.1"/>
</dbReference>
<organism evidence="6 7">
    <name type="scientific">Lentisphaera profundi</name>
    <dbReference type="NCBI Taxonomy" id="1658616"/>
    <lineage>
        <taxon>Bacteria</taxon>
        <taxon>Pseudomonadati</taxon>
        <taxon>Lentisphaerota</taxon>
        <taxon>Lentisphaeria</taxon>
        <taxon>Lentisphaerales</taxon>
        <taxon>Lentisphaeraceae</taxon>
        <taxon>Lentisphaera</taxon>
    </lineage>
</organism>
<feature type="region of interest" description="Disordered" evidence="4">
    <location>
        <begin position="1424"/>
        <end position="1443"/>
    </location>
</feature>
<feature type="signal peptide" evidence="5">
    <location>
        <begin position="1"/>
        <end position="22"/>
    </location>
</feature>
<evidence type="ECO:0000256" key="1">
    <source>
        <dbReference type="ARBA" id="ARBA00022737"/>
    </source>
</evidence>
<dbReference type="InterPro" id="IPR051012">
    <property type="entry name" value="CellSynth/LPSAsmb/PSIAsmb"/>
</dbReference>
<dbReference type="PANTHER" id="PTHR45586">
    <property type="entry name" value="TPR REPEAT-CONTAINING PROTEIN PA4667"/>
    <property type="match status" value="1"/>
</dbReference>
<feature type="chain" id="PRO_5047351988" evidence="5">
    <location>
        <begin position="23"/>
        <end position="3350"/>
    </location>
</feature>
<dbReference type="SUPFAM" id="SSF48452">
    <property type="entry name" value="TPR-like"/>
    <property type="match status" value="4"/>
</dbReference>
<dbReference type="InterPro" id="IPR011990">
    <property type="entry name" value="TPR-like_helical_dom_sf"/>
</dbReference>
<dbReference type="Gene3D" id="1.25.40.10">
    <property type="entry name" value="Tetratricopeptide repeat domain"/>
    <property type="match status" value="3"/>
</dbReference>
<feature type="compositionally biased region" description="Low complexity" evidence="4">
    <location>
        <begin position="1424"/>
        <end position="1438"/>
    </location>
</feature>
<keyword evidence="5" id="KW-0732">Signal</keyword>
<dbReference type="Pfam" id="PF13174">
    <property type="entry name" value="TPR_6"/>
    <property type="match status" value="1"/>
</dbReference>
<evidence type="ECO:0000256" key="5">
    <source>
        <dbReference type="SAM" id="SignalP"/>
    </source>
</evidence>
<evidence type="ECO:0000313" key="6">
    <source>
        <dbReference type="EMBL" id="WDE97957.1"/>
    </source>
</evidence>
<dbReference type="PROSITE" id="PS50005">
    <property type="entry name" value="TPR"/>
    <property type="match status" value="1"/>
</dbReference>
<keyword evidence="1" id="KW-0677">Repeat</keyword>
<evidence type="ECO:0000256" key="2">
    <source>
        <dbReference type="ARBA" id="ARBA00022803"/>
    </source>
</evidence>
<feature type="repeat" description="TPR" evidence="3">
    <location>
        <begin position="799"/>
        <end position="832"/>
    </location>
</feature>
<dbReference type="SMART" id="SM00028">
    <property type="entry name" value="TPR"/>
    <property type="match status" value="9"/>
</dbReference>
<dbReference type="EMBL" id="CP117812">
    <property type="protein sequence ID" value="WDE97957.1"/>
    <property type="molecule type" value="Genomic_DNA"/>
</dbReference>
<reference evidence="6 7" key="1">
    <citation type="submission" date="2023-02" db="EMBL/GenBank/DDBJ databases">
        <title>Genome sequence of Lentisphaera profundi SAORIC-696.</title>
        <authorList>
            <person name="Kim e."/>
            <person name="Cho J.-C."/>
            <person name="Choi A."/>
            <person name="Kang I."/>
        </authorList>
    </citation>
    <scope>NUCLEOTIDE SEQUENCE [LARGE SCALE GENOMIC DNA]</scope>
    <source>
        <strain evidence="6 7">SAORIC-696</strain>
    </source>
</reference>
<dbReference type="InterPro" id="IPR019734">
    <property type="entry name" value="TPR_rpt"/>
</dbReference>
<dbReference type="Proteomes" id="UP001214250">
    <property type="component" value="Chromosome 2"/>
</dbReference>
<evidence type="ECO:0000256" key="4">
    <source>
        <dbReference type="SAM" id="MobiDB-lite"/>
    </source>
</evidence>
<name>A0ABY7VW59_9BACT</name>
<keyword evidence="2 3" id="KW-0802">TPR repeat</keyword>
<sequence length="3350" mass="385400">MDIKFTLRTLFIALFMGTIAQAEVSSKTDKYLSILIKRPSSDYLFDKFYSSWLENATSVDLEEFLNEKFEESKLPIYKQIKAYYLEAEGNNDAALDIYNEIISTQSSASLLFRRAKLQVGTLEFDKAIADLKKASALSTNEKFTIQINKLLGKIYIRDEKKVEGLKVWTEMATKTGDEDLLEEIVELMIDEGLFSEARTQITSLLEETKDKHKKITLTLRLGDIYRIQGNKNEALKKYTATLDSIGTGSWLEKEILSQIEQVFRSEDNLHGLAEYFGKIIKTKKNNIEILKRQAGLLFELGEKDKSLQAYLQIVKLTPTSKENKETYAAQLSKAKKYKEALELLNALITQYPDDQELYINQAKLYKELKDNKQCLASFLAYIKKDKSSEYSYMRSANLLRSFDLKNEADKIYQQLITKFPESREGKTLNALNLYELGKKDEAIKEYIALGATKNIAEIQRLISTLNTLKEQANSYKILLAQHKNFESSYKYNDLLFSSANALKEVEVAKKASALMLQSASTISELSKATNNIIFTAKKEQQLAKLQEDLENKSSANNKDLILLSTIYDQMGEIDASFDLIETQLKQDPGQELLLEQLLYLYKKNKKWDQAIHTLTQISKLSARHKATRIKDLVDLSLRADKTAEALKWIAIWKKTSASSTSPYIQEAAIHRSKMDYEKSVEVLKKAMFKFADNKTLPRVLAQDLTYAGKIKDAKSVYWRMANKSEDLSEKLALVRSIIQLSQNDDSTEELSTKLQNRLENNPKSIFPPLALAELNRYSGVYEDRRKFLIKATEIKPNDIGLLKEIARIEEEEGQYDRALETLKKVISLDKTKKSNALLIQFYMRNGEEDLAFEQIIENAGGKDMPVEEIIATTMSLIKSHSEKTIAFLRPYLLKHPEDYRIAFLYAIALEEQGINQETALAYINVLNGSKELSIPKKKTSTNPSPYSQNTSYYYKELGEYLPQEAIKLIINSNTIHSAYSYRNNRGRHTSMMAYGSQASFPMPQKYEDIEKFILPHLSTIYMSLNPDEQNDLAQKLDDAGVKYAKLKLSVFNQRSRQRNQIEIWKSFIESYKGDKTVEALYAYNLSMQSRTKEEFIEHFDYVKNAHPLLAVNMIVNAARRKVEIDDKQLQFAVTTLLTRDPAKLSSNRIAGLMMNESLADEQIAQLKKLLLSTYLKQDKKANPWGPFQIILALIKMKDYATITTIVNHETELQKTSKVQARNFLSYGHSYGRNNQSTLITAIKFPPKNIKTIPAFVIQLFNDQSYYNQNQPIDKELLSKQLPKINDPLVRLFIADYCEDLENASEIINTILKEQKTLETTFMIAAWYGKNDKLKETVTTLIQARKLCSKKSEHKKLNGSLIYYIELSEDKSLQTEVKMAAEKLIALRLSVQEKGQLASSLENLGYKDLAEKLDKEIDKVVSRTNTTSRTSFSSSNRNTDPTQKVRELFKKDETEKALELAIREYRKLAKSELNINAQRMGNSSWHLKNLMRFILEKRLNDKFTQALTPESEDTFARILLERALAHELLKQKDLAIVDYKAVLEKNEDNKAASLRLAFLIADSDAASAKAHLLKATGSNINFVGPVISSIINNMRSNLSLYDIYPIIVDILKEAKVSPNQDQYWINNILSQLENNLHSSEVQLPHLFDPQQSIGRSRNKEKAKIILAKREKTYVDLCKVSLKFPNVSNYAFGRLEYLISKGRLKTENSYDLAKQVLKTSSQGQHYQNHSQSFYVNNLQIQAKSAEQVYLNHVLSNNLLEKEKAFIDSLNFIGNIIREKIKKTKILYECTDDKFIATAEIFIKDNKSNNQLKASEMLIQAHQSRAISHSLSALIISQFENDINSNVIYGNNPNYLASWTRVLIKKDNDELNDFFDKICLIYATKIKKLPKQNDTNRHSPINNWLGSSMQLIFAECLNSDLSNTITLLKQLSQHQLSQESILFKNSNISYSLRNIFGKGNDIYDDLKLTPFFADLANFDSIELPKSRDASSLFKEFIYKTKNNSSLKKTYLAKLKKEPKQTFGIQYMTHLLEHQSPQKIYAFLDNQLAAIKALPKSQQAGILASLDQIMKQYPFKNNMNNIKGSFREYQTKFTSSNSGDTYTNFLELKVGDDSYAYTNEAGNIISQFINKDINKAKILWDHSLKQLRKFQLRSNSQSHGGNSFSEQLFNEIRNENSYSIKKLSFLTSIIPVVKFSQRKRSNIHNTLDQIYSQTINDLCNAYRSDSKTKAEANYLALSEILNNTELIQNLETPYAKLFDRTLRNSSSAELQKILSYLKSNELHKQNTELRLLCDYLILLKKNRKTPVPNELITFYSDYLKDEKIALNTRFKAINKIFTSFFNEAPQTKELNQLFYQLCDSGSKTKNSEYDYYHQPLLEHIFVITEKDDAWKKAAKQVVTLSEMKLKQDPDSFNTHQNSFNASLFAFLDTLYRLDEDSKAKIYLNKSALRLKDRFETLWILILNDRIEEAVSLAKSNLHSMDSPNNFWDQLRKFKIDEKLPKFYSALADKERIYTTKVFSAFASRNSKTQLELVKEFEKENPQNKALRKVLIEAFNKNNQTKVLIKKHNAELFDSIDPLPIIYSDDHNKNESYVNYIMTQISKLSSADLDTISKKIKEARLDDDYAYKALNLVRSFSGAYDQFIDSKSSSEDFETQAKQLMLLGQKLVPLAENSNNIADLFSVTYIIMNHYEGSEATNTWLKSLPEEFFSNSRSSNLRDALKFYTKIYDEKIPAQNTEIIKAKSSYLTSPHLEIIFTTEISRKKAKEDISSQLVNSIKKFKDLQAYPPELATQLVKAKQSYKLWQLLKGLYKENSKKADIDPFEVTINTAYKSLTNCENLSAKSMRSFIQSLNKNLLDKNIAYLATLENKADYLQELEINLIYQKAINAKAAQCPPAFIKYYQNYFANAKTPVNERLTAFYNNYSSFTQCPIIIDSITPLFKQSTAESHVQNRAFHELLLLAMHYTSTTSHKTTLNNLLALQVNKPDLGSDQGQINEILLRDIKILLNKPYENSEDILSFKETYLSLIYNGKHQEFAELFSTNWQKIKLFKHLTNAFKPSKERDPDFIASIEMLPSPELKLLAKAIYYNESRLIYKDFSFYRYNHTQGTGNTLDQVAVEFSKTQFTQPKIKQTIALLLMLRTKGRELAKDDVIDYLKTLSLEEIVKQQNHHYRVGYSLYIQNLIDTKKSAIAIQKIEDINNLANSNRQLKNSCHSFLQEISTMLVKEICSGNMKFSAQEGHTQVKQLANALFKSNDHPYHFTSLIQLMSVKNIINNTPVDAQNWIKKMPKKYQKRFTEYELYKILNSLPKWSEAISQENLKATQIKVLESPACKLMFKKRLKEIDKVKKRLKITN</sequence>
<gene>
    <name evidence="6" type="ORF">PQO03_19200</name>
</gene>
<evidence type="ECO:0000256" key="3">
    <source>
        <dbReference type="PROSITE-ProRule" id="PRU00339"/>
    </source>
</evidence>
<dbReference type="PANTHER" id="PTHR45586:SF1">
    <property type="entry name" value="LIPOPOLYSACCHARIDE ASSEMBLY PROTEIN B"/>
    <property type="match status" value="1"/>
</dbReference>
<proteinExistence type="predicted"/>